<reference evidence="11 12" key="1">
    <citation type="journal article" date="2007" name="Nature">
        <title>Evolution of genes and genomes on the Drosophila phylogeny.</title>
        <authorList>
            <consortium name="Drosophila 12 Genomes Consortium"/>
            <person name="Clark A.G."/>
            <person name="Eisen M.B."/>
            <person name="Smith D.R."/>
            <person name="Bergman C.M."/>
            <person name="Oliver B."/>
            <person name="Markow T.A."/>
            <person name="Kaufman T.C."/>
            <person name="Kellis M."/>
            <person name="Gelbart W."/>
            <person name="Iyer V.N."/>
            <person name="Pollard D.A."/>
            <person name="Sackton T.B."/>
            <person name="Larracuente A.M."/>
            <person name="Singh N.D."/>
            <person name="Abad J.P."/>
            <person name="Abt D.N."/>
            <person name="Adryan B."/>
            <person name="Aguade M."/>
            <person name="Akashi H."/>
            <person name="Anderson W.W."/>
            <person name="Aquadro C.F."/>
            <person name="Ardell D.H."/>
            <person name="Arguello R."/>
            <person name="Artieri C.G."/>
            <person name="Barbash D.A."/>
            <person name="Barker D."/>
            <person name="Barsanti P."/>
            <person name="Batterham P."/>
            <person name="Batzoglou S."/>
            <person name="Begun D."/>
            <person name="Bhutkar A."/>
            <person name="Blanco E."/>
            <person name="Bosak S.A."/>
            <person name="Bradley R.K."/>
            <person name="Brand A.D."/>
            <person name="Brent M.R."/>
            <person name="Brooks A.N."/>
            <person name="Brown R.H."/>
            <person name="Butlin R.K."/>
            <person name="Caggese C."/>
            <person name="Calvi B.R."/>
            <person name="Bernardo de Carvalho A."/>
            <person name="Caspi A."/>
            <person name="Castrezana S."/>
            <person name="Celniker S.E."/>
            <person name="Chang J.L."/>
            <person name="Chapple C."/>
            <person name="Chatterji S."/>
            <person name="Chinwalla A."/>
            <person name="Civetta A."/>
            <person name="Clifton S.W."/>
            <person name="Comeron J.M."/>
            <person name="Costello J.C."/>
            <person name="Coyne J.A."/>
            <person name="Daub J."/>
            <person name="David R.G."/>
            <person name="Delcher A.L."/>
            <person name="Delehaunty K."/>
            <person name="Do C.B."/>
            <person name="Ebling H."/>
            <person name="Edwards K."/>
            <person name="Eickbush T."/>
            <person name="Evans J.D."/>
            <person name="Filipski A."/>
            <person name="Findeiss S."/>
            <person name="Freyhult E."/>
            <person name="Fulton L."/>
            <person name="Fulton R."/>
            <person name="Garcia A.C."/>
            <person name="Gardiner A."/>
            <person name="Garfield D.A."/>
            <person name="Garvin B.E."/>
            <person name="Gibson G."/>
            <person name="Gilbert D."/>
            <person name="Gnerre S."/>
            <person name="Godfrey J."/>
            <person name="Good R."/>
            <person name="Gotea V."/>
            <person name="Gravely B."/>
            <person name="Greenberg A.J."/>
            <person name="Griffiths-Jones S."/>
            <person name="Gross S."/>
            <person name="Guigo R."/>
            <person name="Gustafson E.A."/>
            <person name="Haerty W."/>
            <person name="Hahn M.W."/>
            <person name="Halligan D.L."/>
            <person name="Halpern A.L."/>
            <person name="Halter G.M."/>
            <person name="Han M.V."/>
            <person name="Heger A."/>
            <person name="Hillier L."/>
            <person name="Hinrichs A.S."/>
            <person name="Holmes I."/>
            <person name="Hoskins R.A."/>
            <person name="Hubisz M.J."/>
            <person name="Hultmark D."/>
            <person name="Huntley M.A."/>
            <person name="Jaffe D.B."/>
            <person name="Jagadeeshan S."/>
            <person name="Jeck W.R."/>
            <person name="Johnson J."/>
            <person name="Jones C.D."/>
            <person name="Jordan W.C."/>
            <person name="Karpen G.H."/>
            <person name="Kataoka E."/>
            <person name="Keightley P.D."/>
            <person name="Kheradpour P."/>
            <person name="Kirkness E.F."/>
            <person name="Koerich L.B."/>
            <person name="Kristiansen K."/>
            <person name="Kudrna D."/>
            <person name="Kulathinal R.J."/>
            <person name="Kumar S."/>
            <person name="Kwok R."/>
            <person name="Lander E."/>
            <person name="Langley C.H."/>
            <person name="Lapoint R."/>
            <person name="Lazzaro B.P."/>
            <person name="Lee S.J."/>
            <person name="Levesque L."/>
            <person name="Li R."/>
            <person name="Lin C.F."/>
            <person name="Lin M.F."/>
            <person name="Lindblad-Toh K."/>
            <person name="Llopart A."/>
            <person name="Long M."/>
            <person name="Low L."/>
            <person name="Lozovsky E."/>
            <person name="Lu J."/>
            <person name="Luo M."/>
            <person name="Machado C.A."/>
            <person name="Makalowski W."/>
            <person name="Marzo M."/>
            <person name="Matsuda M."/>
            <person name="Matzkin L."/>
            <person name="McAllister B."/>
            <person name="McBride C.S."/>
            <person name="McKernan B."/>
            <person name="McKernan K."/>
            <person name="Mendez-Lago M."/>
            <person name="Minx P."/>
            <person name="Mollenhauer M.U."/>
            <person name="Montooth K."/>
            <person name="Mount S.M."/>
            <person name="Mu X."/>
            <person name="Myers E."/>
            <person name="Negre B."/>
            <person name="Newfeld S."/>
            <person name="Nielsen R."/>
            <person name="Noor M.A."/>
            <person name="O'Grady P."/>
            <person name="Pachter L."/>
            <person name="Papaceit M."/>
            <person name="Parisi M.J."/>
            <person name="Parisi M."/>
            <person name="Parts L."/>
            <person name="Pedersen J.S."/>
            <person name="Pesole G."/>
            <person name="Phillippy A.M."/>
            <person name="Ponting C.P."/>
            <person name="Pop M."/>
            <person name="Porcelli D."/>
            <person name="Powell J.R."/>
            <person name="Prohaska S."/>
            <person name="Pruitt K."/>
            <person name="Puig M."/>
            <person name="Quesneville H."/>
            <person name="Ram K.R."/>
            <person name="Rand D."/>
            <person name="Rasmussen M.D."/>
            <person name="Reed L.K."/>
            <person name="Reenan R."/>
            <person name="Reily A."/>
            <person name="Remington K.A."/>
            <person name="Rieger T.T."/>
            <person name="Ritchie M.G."/>
            <person name="Robin C."/>
            <person name="Rogers Y.H."/>
            <person name="Rohde C."/>
            <person name="Rozas J."/>
            <person name="Rubenfield M.J."/>
            <person name="Ruiz A."/>
            <person name="Russo S."/>
            <person name="Salzberg S.L."/>
            <person name="Sanchez-Gracia A."/>
            <person name="Saranga D.J."/>
            <person name="Sato H."/>
            <person name="Schaeffer S.W."/>
            <person name="Schatz M.C."/>
            <person name="Schlenke T."/>
            <person name="Schwartz R."/>
            <person name="Segarra C."/>
            <person name="Singh R.S."/>
            <person name="Sirot L."/>
            <person name="Sirota M."/>
            <person name="Sisneros N.B."/>
            <person name="Smith C.D."/>
            <person name="Smith T.F."/>
            <person name="Spieth J."/>
            <person name="Stage D.E."/>
            <person name="Stark A."/>
            <person name="Stephan W."/>
            <person name="Strausberg R.L."/>
            <person name="Strempel S."/>
            <person name="Sturgill D."/>
            <person name="Sutton G."/>
            <person name="Sutton G.G."/>
            <person name="Tao W."/>
            <person name="Teichmann S."/>
            <person name="Tobari Y.N."/>
            <person name="Tomimura Y."/>
            <person name="Tsolas J.M."/>
            <person name="Valente V.L."/>
            <person name="Venter E."/>
            <person name="Venter J.C."/>
            <person name="Vicario S."/>
            <person name="Vieira F.G."/>
            <person name="Vilella A.J."/>
            <person name="Villasante A."/>
            <person name="Walenz B."/>
            <person name="Wang J."/>
            <person name="Wasserman M."/>
            <person name="Watts T."/>
            <person name="Wilson D."/>
            <person name="Wilson R.K."/>
            <person name="Wing R.A."/>
            <person name="Wolfner M.F."/>
            <person name="Wong A."/>
            <person name="Wong G.K."/>
            <person name="Wu C.I."/>
            <person name="Wu G."/>
            <person name="Yamamoto D."/>
            <person name="Yang H.P."/>
            <person name="Yang S.P."/>
            <person name="Yorke J.A."/>
            <person name="Yoshida K."/>
            <person name="Zdobnov E."/>
            <person name="Zhang P."/>
            <person name="Zhang Y."/>
            <person name="Zimin A.V."/>
            <person name="Baldwin J."/>
            <person name="Abdouelleil A."/>
            <person name="Abdulkadir J."/>
            <person name="Abebe A."/>
            <person name="Abera B."/>
            <person name="Abreu J."/>
            <person name="Acer S.C."/>
            <person name="Aftuck L."/>
            <person name="Alexander A."/>
            <person name="An P."/>
            <person name="Anderson E."/>
            <person name="Anderson S."/>
            <person name="Arachi H."/>
            <person name="Azer M."/>
            <person name="Bachantsang P."/>
            <person name="Barry A."/>
            <person name="Bayul T."/>
            <person name="Berlin A."/>
            <person name="Bessette D."/>
            <person name="Bloom T."/>
            <person name="Blye J."/>
            <person name="Boguslavskiy L."/>
            <person name="Bonnet C."/>
            <person name="Boukhgalter B."/>
            <person name="Bourzgui I."/>
            <person name="Brown A."/>
            <person name="Cahill P."/>
            <person name="Channer S."/>
            <person name="Cheshatsang Y."/>
            <person name="Chuda L."/>
            <person name="Citroen M."/>
            <person name="Collymore A."/>
            <person name="Cooke P."/>
            <person name="Costello M."/>
            <person name="D'Aco K."/>
            <person name="Daza R."/>
            <person name="De Haan G."/>
            <person name="DeGray S."/>
            <person name="DeMaso C."/>
            <person name="Dhargay N."/>
            <person name="Dooley K."/>
            <person name="Dooley E."/>
            <person name="Doricent M."/>
            <person name="Dorje P."/>
            <person name="Dorjee K."/>
            <person name="Dupes A."/>
            <person name="Elong R."/>
            <person name="Falk J."/>
            <person name="Farina A."/>
            <person name="Faro S."/>
            <person name="Ferguson D."/>
            <person name="Fisher S."/>
            <person name="Foley C.D."/>
            <person name="Franke A."/>
            <person name="Friedrich D."/>
            <person name="Gadbois L."/>
            <person name="Gearin G."/>
            <person name="Gearin C.R."/>
            <person name="Giannoukos G."/>
            <person name="Goode T."/>
            <person name="Graham J."/>
            <person name="Grandbois E."/>
            <person name="Grewal S."/>
            <person name="Gyaltsen K."/>
            <person name="Hafez N."/>
            <person name="Hagos B."/>
            <person name="Hall J."/>
            <person name="Henson C."/>
            <person name="Hollinger A."/>
            <person name="Honan T."/>
            <person name="Huard M.D."/>
            <person name="Hughes L."/>
            <person name="Hurhula B."/>
            <person name="Husby M.E."/>
            <person name="Kamat A."/>
            <person name="Kanga B."/>
            <person name="Kashin S."/>
            <person name="Khazanovich D."/>
            <person name="Kisner P."/>
            <person name="Lance K."/>
            <person name="Lara M."/>
            <person name="Lee W."/>
            <person name="Lennon N."/>
            <person name="Letendre F."/>
            <person name="LeVine R."/>
            <person name="Lipovsky A."/>
            <person name="Liu X."/>
            <person name="Liu J."/>
            <person name="Liu S."/>
            <person name="Lokyitsang T."/>
            <person name="Lokyitsang Y."/>
            <person name="Lubonja R."/>
            <person name="Lui A."/>
            <person name="MacDonald P."/>
            <person name="Magnisalis V."/>
            <person name="Maru K."/>
            <person name="Matthews C."/>
            <person name="McCusker W."/>
            <person name="McDonough S."/>
            <person name="Mehta T."/>
            <person name="Meldrim J."/>
            <person name="Meneus L."/>
            <person name="Mihai O."/>
            <person name="Mihalev A."/>
            <person name="Mihova T."/>
            <person name="Mittelman R."/>
            <person name="Mlenga V."/>
            <person name="Montmayeur A."/>
            <person name="Mulrain L."/>
            <person name="Navidi A."/>
            <person name="Naylor J."/>
            <person name="Negash T."/>
            <person name="Nguyen T."/>
            <person name="Nguyen N."/>
            <person name="Nicol R."/>
            <person name="Norbu C."/>
            <person name="Norbu N."/>
            <person name="Novod N."/>
            <person name="O'Neill B."/>
            <person name="Osman S."/>
            <person name="Markiewicz E."/>
            <person name="Oyono O.L."/>
            <person name="Patti C."/>
            <person name="Phunkhang P."/>
            <person name="Pierre F."/>
            <person name="Priest M."/>
            <person name="Raghuraman S."/>
            <person name="Rege F."/>
            <person name="Reyes R."/>
            <person name="Rise C."/>
            <person name="Rogov P."/>
            <person name="Ross K."/>
            <person name="Ryan E."/>
            <person name="Settipalli S."/>
            <person name="Shea T."/>
            <person name="Sherpa N."/>
            <person name="Shi L."/>
            <person name="Shih D."/>
            <person name="Sparrow T."/>
            <person name="Spaulding J."/>
            <person name="Stalker J."/>
            <person name="Stange-Thomann N."/>
            <person name="Stavropoulos S."/>
            <person name="Stone C."/>
            <person name="Strader C."/>
            <person name="Tesfaye S."/>
            <person name="Thomson T."/>
            <person name="Thoulutsang Y."/>
            <person name="Thoulutsang D."/>
            <person name="Topham K."/>
            <person name="Topping I."/>
            <person name="Tsamla T."/>
            <person name="Vassiliev H."/>
            <person name="Vo A."/>
            <person name="Wangchuk T."/>
            <person name="Wangdi T."/>
            <person name="Weiand M."/>
            <person name="Wilkinson J."/>
            <person name="Wilson A."/>
            <person name="Yadav S."/>
            <person name="Young G."/>
            <person name="Yu Q."/>
            <person name="Zembek L."/>
            <person name="Zhong D."/>
            <person name="Zimmer A."/>
            <person name="Zwirko Z."/>
            <person name="Jaffe D.B."/>
            <person name="Alvarez P."/>
            <person name="Brockman W."/>
            <person name="Butler J."/>
            <person name="Chin C."/>
            <person name="Gnerre S."/>
            <person name="Grabherr M."/>
            <person name="Kleber M."/>
            <person name="Mauceli E."/>
            <person name="MacCallum I."/>
        </authorList>
    </citation>
    <scope>NUCLEOTIDE SEQUENCE [LARGE SCALE GENOMIC DNA]</scope>
    <source>
        <strain evidence="12">MSH-3 / Tucson 14011-0111.49</strain>
    </source>
</reference>
<keyword evidence="6" id="KW-0653">Protein transport</keyword>
<dbReference type="PANTHER" id="PTHR12430">
    <property type="entry name" value="MITOCHONDRIAL IMPORT RECEPTOR SUBUNIT TOM20"/>
    <property type="match status" value="1"/>
</dbReference>
<keyword evidence="3" id="KW-0813">Transport</keyword>
<dbReference type="SUPFAM" id="SSF47157">
    <property type="entry name" value="Mitochondrial import receptor subunit Tom20"/>
    <property type="match status" value="1"/>
</dbReference>
<evidence type="ECO:0000256" key="10">
    <source>
        <dbReference type="SAM" id="MobiDB-lite"/>
    </source>
</evidence>
<dbReference type="Proteomes" id="UP000008744">
    <property type="component" value="Unassembled WGS sequence"/>
</dbReference>
<dbReference type="AlphaFoldDB" id="B4GU71"/>
<keyword evidence="7" id="KW-1133">Transmembrane helix</keyword>
<evidence type="ECO:0000256" key="9">
    <source>
        <dbReference type="ARBA" id="ARBA00023136"/>
    </source>
</evidence>
<evidence type="ECO:0000313" key="11">
    <source>
        <dbReference type="EMBL" id="EDW26154.1"/>
    </source>
</evidence>
<keyword evidence="5" id="KW-1000">Mitochondrion outer membrane</keyword>
<dbReference type="SMR" id="B4GU71"/>
<feature type="compositionally biased region" description="Acidic residues" evidence="10">
    <location>
        <begin position="184"/>
        <end position="195"/>
    </location>
</feature>
<dbReference type="GO" id="GO:0006605">
    <property type="term" value="P:protein targeting"/>
    <property type="evidence" value="ECO:0007669"/>
    <property type="project" value="InterPro"/>
</dbReference>
<feature type="region of interest" description="Disordered" evidence="10">
    <location>
        <begin position="166"/>
        <end position="206"/>
    </location>
</feature>
<dbReference type="GO" id="GO:0006886">
    <property type="term" value="P:intracellular protein transport"/>
    <property type="evidence" value="ECO:0007669"/>
    <property type="project" value="InterPro"/>
</dbReference>
<dbReference type="Gene3D" id="1.20.960.10">
    <property type="entry name" value="Mitochondrial outer membrane translocase complex, subunit Tom20 domain"/>
    <property type="match status" value="1"/>
</dbReference>
<keyword evidence="9" id="KW-0472">Membrane</keyword>
<evidence type="ECO:0000256" key="7">
    <source>
        <dbReference type="ARBA" id="ARBA00022989"/>
    </source>
</evidence>
<accession>B4GU71</accession>
<protein>
    <submittedName>
        <fullName evidence="11">GL25092</fullName>
    </submittedName>
</protein>
<dbReference type="PhylomeDB" id="B4GU71"/>
<sequence length="243" mass="27079">MWSAKLLLFAAAGVSFLGYCIYFDRKRLAHPDYKRKVHERRQRKATARKLFEAAKTDWKKSSEQDVQERLQMQERMGIRGGGMVPSVNDDAASVGRKSTVQLHFESEFMLGENLLINGHVDEGLTHLSNAILLCSKPGSLLLSIQKSLPEQLTQPLLMRVAELQKQSTRELNESRRREVHGDDALSDDDPDDNEWNSEAGSSCDEWLIDGDVDSWTIADSSSIAKSSVSNSPDPPPIVLAAPS</sequence>
<dbReference type="GO" id="GO:0008320">
    <property type="term" value="F:protein transmembrane transporter activity"/>
    <property type="evidence" value="ECO:0007669"/>
    <property type="project" value="TreeGrafter"/>
</dbReference>
<evidence type="ECO:0000256" key="1">
    <source>
        <dbReference type="ARBA" id="ARBA00004572"/>
    </source>
</evidence>
<proteinExistence type="inferred from homology"/>
<dbReference type="STRING" id="7234.B4GU71"/>
<feature type="compositionally biased region" description="Low complexity" evidence="10">
    <location>
        <begin position="221"/>
        <end position="231"/>
    </location>
</feature>
<dbReference type="GO" id="GO:0030150">
    <property type="term" value="P:protein import into mitochondrial matrix"/>
    <property type="evidence" value="ECO:0007669"/>
    <property type="project" value="TreeGrafter"/>
</dbReference>
<gene>
    <name evidence="11" type="primary">Dper\GL25092</name>
    <name evidence="11" type="ORF">Dper_GL25092</name>
</gene>
<dbReference type="EMBL" id="CH479191">
    <property type="protein sequence ID" value="EDW26154.1"/>
    <property type="molecule type" value="Genomic_DNA"/>
</dbReference>
<keyword evidence="8" id="KW-0496">Mitochondrion</keyword>
<keyword evidence="12" id="KW-1185">Reference proteome</keyword>
<dbReference type="GO" id="GO:0016031">
    <property type="term" value="P:tRNA import into mitochondrion"/>
    <property type="evidence" value="ECO:0007669"/>
    <property type="project" value="TreeGrafter"/>
</dbReference>
<evidence type="ECO:0000256" key="2">
    <source>
        <dbReference type="ARBA" id="ARBA00005792"/>
    </source>
</evidence>
<dbReference type="GO" id="GO:0005742">
    <property type="term" value="C:mitochondrial outer membrane translocase complex"/>
    <property type="evidence" value="ECO:0007669"/>
    <property type="project" value="InterPro"/>
</dbReference>
<dbReference type="OrthoDB" id="2154253at2759"/>
<keyword evidence="4" id="KW-0812">Transmembrane</keyword>
<dbReference type="PANTHER" id="PTHR12430:SF0">
    <property type="entry name" value="TRANSLOCASE OF OUTER MITOCHONDRIAL MEMBRANE 20"/>
    <property type="match status" value="1"/>
</dbReference>
<dbReference type="Pfam" id="PF02064">
    <property type="entry name" value="MAS20"/>
    <property type="match status" value="1"/>
</dbReference>
<evidence type="ECO:0000256" key="6">
    <source>
        <dbReference type="ARBA" id="ARBA00022927"/>
    </source>
</evidence>
<evidence type="ECO:0000256" key="4">
    <source>
        <dbReference type="ARBA" id="ARBA00022692"/>
    </source>
</evidence>
<dbReference type="OMA" id="GSSCDEW"/>
<dbReference type="eggNOG" id="KOG4056">
    <property type="taxonomic scope" value="Eukaryota"/>
</dbReference>
<evidence type="ECO:0000256" key="3">
    <source>
        <dbReference type="ARBA" id="ARBA00022448"/>
    </source>
</evidence>
<comment type="similarity">
    <text evidence="2">Belongs to the Tom20 family.</text>
</comment>
<evidence type="ECO:0000256" key="8">
    <source>
        <dbReference type="ARBA" id="ARBA00023128"/>
    </source>
</evidence>
<comment type="subcellular location">
    <subcellularLocation>
        <location evidence="1">Mitochondrion outer membrane</location>
        <topology evidence="1">Single-pass membrane protein</topology>
    </subcellularLocation>
</comment>
<dbReference type="InterPro" id="IPR023392">
    <property type="entry name" value="Tom20_dom_sf"/>
</dbReference>
<dbReference type="HOGENOM" id="CLU_100000_1_1_1"/>
<name>B4GU71_DROPE</name>
<evidence type="ECO:0000313" key="12">
    <source>
        <dbReference type="Proteomes" id="UP000008744"/>
    </source>
</evidence>
<dbReference type="InterPro" id="IPR002056">
    <property type="entry name" value="MAS20"/>
</dbReference>
<dbReference type="GO" id="GO:0030943">
    <property type="term" value="F:mitochondrion targeting sequence binding"/>
    <property type="evidence" value="ECO:0007669"/>
    <property type="project" value="TreeGrafter"/>
</dbReference>
<feature type="region of interest" description="Disordered" evidence="10">
    <location>
        <begin position="221"/>
        <end position="243"/>
    </location>
</feature>
<feature type="compositionally biased region" description="Basic and acidic residues" evidence="10">
    <location>
        <begin position="167"/>
        <end position="183"/>
    </location>
</feature>
<organism evidence="12">
    <name type="scientific">Drosophila persimilis</name>
    <name type="common">Fruit fly</name>
    <dbReference type="NCBI Taxonomy" id="7234"/>
    <lineage>
        <taxon>Eukaryota</taxon>
        <taxon>Metazoa</taxon>
        <taxon>Ecdysozoa</taxon>
        <taxon>Arthropoda</taxon>
        <taxon>Hexapoda</taxon>
        <taxon>Insecta</taxon>
        <taxon>Pterygota</taxon>
        <taxon>Neoptera</taxon>
        <taxon>Endopterygota</taxon>
        <taxon>Diptera</taxon>
        <taxon>Brachycera</taxon>
        <taxon>Muscomorpha</taxon>
        <taxon>Ephydroidea</taxon>
        <taxon>Drosophilidae</taxon>
        <taxon>Drosophila</taxon>
        <taxon>Sophophora</taxon>
    </lineage>
</organism>
<evidence type="ECO:0000256" key="5">
    <source>
        <dbReference type="ARBA" id="ARBA00022787"/>
    </source>
</evidence>